<dbReference type="InterPro" id="IPR015421">
    <property type="entry name" value="PyrdxlP-dep_Trfase_major"/>
</dbReference>
<keyword evidence="4 5" id="KW-0808">Transferase</keyword>
<evidence type="ECO:0000313" key="5">
    <source>
        <dbReference type="EMBL" id="KAB8208295.1"/>
    </source>
</evidence>
<dbReference type="GO" id="GO:0009450">
    <property type="term" value="P:gamma-aminobutyric acid catabolic process"/>
    <property type="evidence" value="ECO:0007669"/>
    <property type="project" value="TreeGrafter"/>
</dbReference>
<evidence type="ECO:0000256" key="1">
    <source>
        <dbReference type="ARBA" id="ARBA00001933"/>
    </source>
</evidence>
<dbReference type="VEuPathDB" id="FungiDB:BDV34DRAFT_222757"/>
<reference evidence="5 6" key="1">
    <citation type="submission" date="2019-04" db="EMBL/GenBank/DDBJ databases">
        <title>Fungal friends and foes A comparative genomics study of 23 Aspergillus species from section Flavi.</title>
        <authorList>
            <consortium name="DOE Joint Genome Institute"/>
            <person name="Kjaerbolling I."/>
            <person name="Vesth T.C."/>
            <person name="Frisvad J.C."/>
            <person name="Nybo J.L."/>
            <person name="Theobald S."/>
            <person name="Kildgaard S."/>
            <person name="Petersen T.I."/>
            <person name="Kuo A."/>
            <person name="Sato A."/>
            <person name="Lyhne E.K."/>
            <person name="Kogle M.E."/>
            <person name="Wiebenga A."/>
            <person name="Kun R.S."/>
            <person name="Lubbers R.J."/>
            <person name="Makela M.R."/>
            <person name="Barry K."/>
            <person name="Chovatia M."/>
            <person name="Clum A."/>
            <person name="Daum C."/>
            <person name="Haridas S."/>
            <person name="He G."/>
            <person name="LaButti K."/>
            <person name="Lipzen A."/>
            <person name="Mondo S."/>
            <person name="Pangilinan J."/>
            <person name="Riley R."/>
            <person name="Salamov A."/>
            <person name="Simmons B.A."/>
            <person name="Magnuson J.K."/>
            <person name="Henrissat B."/>
            <person name="Mortensen U.H."/>
            <person name="Larsen T.O."/>
            <person name="De vries R.P."/>
            <person name="Grigoriev I.V."/>
            <person name="Machida M."/>
            <person name="Baker S.E."/>
            <person name="Andersen M.R."/>
        </authorList>
    </citation>
    <scope>NUCLEOTIDE SEQUENCE [LARGE SCALE GENOMIC DNA]</scope>
    <source>
        <strain evidence="5 6">CBS 117618</strain>
    </source>
</reference>
<keyword evidence="6" id="KW-1185">Reference proteome</keyword>
<dbReference type="GO" id="GO:0005739">
    <property type="term" value="C:mitochondrion"/>
    <property type="evidence" value="ECO:0007669"/>
    <property type="project" value="TreeGrafter"/>
</dbReference>
<dbReference type="PANTHER" id="PTHR43206">
    <property type="entry name" value="AMINOTRANSFERASE"/>
    <property type="match status" value="1"/>
</dbReference>
<dbReference type="InterPro" id="IPR005814">
    <property type="entry name" value="Aminotrans_3"/>
</dbReference>
<gene>
    <name evidence="5" type="ORF">BDV34DRAFT_222757</name>
</gene>
<evidence type="ECO:0000256" key="4">
    <source>
        <dbReference type="ARBA" id="ARBA00022679"/>
    </source>
</evidence>
<evidence type="ECO:0000256" key="2">
    <source>
        <dbReference type="ARBA" id="ARBA00008954"/>
    </source>
</evidence>
<evidence type="ECO:0000256" key="3">
    <source>
        <dbReference type="ARBA" id="ARBA00022576"/>
    </source>
</evidence>
<dbReference type="Pfam" id="PF00202">
    <property type="entry name" value="Aminotran_3"/>
    <property type="match status" value="1"/>
</dbReference>
<dbReference type="Gene3D" id="3.40.640.10">
    <property type="entry name" value="Type I PLP-dependent aspartate aminotransferase-like (Major domain)"/>
    <property type="match status" value="1"/>
</dbReference>
<dbReference type="Proteomes" id="UP000326532">
    <property type="component" value="Unassembled WGS sequence"/>
</dbReference>
<dbReference type="GO" id="GO:0008483">
    <property type="term" value="F:transaminase activity"/>
    <property type="evidence" value="ECO:0007669"/>
    <property type="project" value="UniProtKB-KW"/>
</dbReference>
<keyword evidence="3 5" id="KW-0032">Aminotransferase</keyword>
<comment type="cofactor">
    <cofactor evidence="1">
        <name>pyridoxal 5'-phosphate</name>
        <dbReference type="ChEBI" id="CHEBI:597326"/>
    </cofactor>
</comment>
<dbReference type="AlphaFoldDB" id="A0A5N6DT64"/>
<evidence type="ECO:0000313" key="6">
    <source>
        <dbReference type="Proteomes" id="UP000326532"/>
    </source>
</evidence>
<dbReference type="InterPro" id="IPR015424">
    <property type="entry name" value="PyrdxlP-dep_Trfase"/>
</dbReference>
<sequence>MISTLVSRPVTGNFASQQWLNLLRDGLMRAAPRRCTQVFTAQSGSEANELAYKVAFMVYRRKQRGDAPWSEHKQESVMKNQAPRSPDLAILSFKNSFHSRGIASLSATRSKPVHKIDIPSFEWHQASFPWLKYPLEEHEQEDRREEGRCLPEIEHIVDSWRCPVAGITLNHHY</sequence>
<dbReference type="GO" id="GO:0030170">
    <property type="term" value="F:pyridoxal phosphate binding"/>
    <property type="evidence" value="ECO:0007669"/>
    <property type="project" value="InterPro"/>
</dbReference>
<comment type="similarity">
    <text evidence="2">Belongs to the class-III pyridoxal-phosphate-dependent aminotransferase family.</text>
</comment>
<proteinExistence type="inferred from homology"/>
<dbReference type="SUPFAM" id="SSF53383">
    <property type="entry name" value="PLP-dependent transferases"/>
    <property type="match status" value="1"/>
</dbReference>
<protein>
    <submittedName>
        <fullName evidence="5">Aminotransferase class-III</fullName>
    </submittedName>
</protein>
<name>A0A5N6DT64_ASPPA</name>
<accession>A0A5N6DT64</accession>
<organism evidence="5 6">
    <name type="scientific">Aspergillus parasiticus</name>
    <dbReference type="NCBI Taxonomy" id="5067"/>
    <lineage>
        <taxon>Eukaryota</taxon>
        <taxon>Fungi</taxon>
        <taxon>Dikarya</taxon>
        <taxon>Ascomycota</taxon>
        <taxon>Pezizomycotina</taxon>
        <taxon>Eurotiomycetes</taxon>
        <taxon>Eurotiomycetidae</taxon>
        <taxon>Eurotiales</taxon>
        <taxon>Aspergillaceae</taxon>
        <taxon>Aspergillus</taxon>
        <taxon>Aspergillus subgen. Circumdati</taxon>
    </lineage>
</organism>
<dbReference type="EMBL" id="ML734952">
    <property type="protein sequence ID" value="KAB8208295.1"/>
    <property type="molecule type" value="Genomic_DNA"/>
</dbReference>
<dbReference type="PANTHER" id="PTHR43206:SF1">
    <property type="entry name" value="4-AMINOBUTYRATE AMINOTRANSFERASE, MITOCHONDRIAL"/>
    <property type="match status" value="1"/>
</dbReference>